<evidence type="ECO:0000256" key="3">
    <source>
        <dbReference type="ARBA" id="ARBA00022729"/>
    </source>
</evidence>
<keyword evidence="5 8" id="KW-1133">Transmembrane helix</keyword>
<accession>A0A6S8HJP0</accession>
<dbReference type="Pfam" id="PF00839">
    <property type="entry name" value="Cys_rich_FGFR"/>
    <property type="match status" value="10"/>
</dbReference>
<proteinExistence type="predicted"/>
<gene>
    <name evidence="10" type="ORF">DTER00134_LOCUS1798</name>
    <name evidence="11" type="ORF">DTER00134_LOCUS1799</name>
</gene>
<dbReference type="AlphaFoldDB" id="A0A6S8HJP0"/>
<evidence type="ECO:0008006" key="12">
    <source>
        <dbReference type="Google" id="ProtNLM"/>
    </source>
</evidence>
<reference evidence="11" key="1">
    <citation type="submission" date="2021-01" db="EMBL/GenBank/DDBJ databases">
        <authorList>
            <person name="Corre E."/>
            <person name="Pelletier E."/>
            <person name="Niang G."/>
            <person name="Scheremetjew M."/>
            <person name="Finn R."/>
            <person name="Kale V."/>
            <person name="Holt S."/>
            <person name="Cochrane G."/>
            <person name="Meng A."/>
            <person name="Brown T."/>
            <person name="Cohen L."/>
        </authorList>
    </citation>
    <scope>NUCLEOTIDE SEQUENCE</scope>
    <source>
        <strain evidence="11">CCMP1320</strain>
    </source>
</reference>
<dbReference type="InterPro" id="IPR017873">
    <property type="entry name" value="Cys-rich_GLG1_repeat_euk"/>
</dbReference>
<evidence type="ECO:0000256" key="4">
    <source>
        <dbReference type="ARBA" id="ARBA00022737"/>
    </source>
</evidence>
<dbReference type="EMBL" id="HBIP01003887">
    <property type="protein sequence ID" value="CAE0486759.1"/>
    <property type="molecule type" value="Transcribed_RNA"/>
</dbReference>
<evidence type="ECO:0000313" key="11">
    <source>
        <dbReference type="EMBL" id="CAE0486760.1"/>
    </source>
</evidence>
<organism evidence="11">
    <name type="scientific">Dunaliella tertiolecta</name>
    <name type="common">Green alga</name>
    <dbReference type="NCBI Taxonomy" id="3047"/>
    <lineage>
        <taxon>Eukaryota</taxon>
        <taxon>Viridiplantae</taxon>
        <taxon>Chlorophyta</taxon>
        <taxon>core chlorophytes</taxon>
        <taxon>Chlorophyceae</taxon>
        <taxon>CS clade</taxon>
        <taxon>Chlamydomonadales</taxon>
        <taxon>Dunaliellaceae</taxon>
        <taxon>Dunaliella</taxon>
    </lineage>
</organism>
<dbReference type="PANTHER" id="PTHR11884">
    <property type="entry name" value="SELECTIN LIGAND RELATED"/>
    <property type="match status" value="1"/>
</dbReference>
<keyword evidence="3 9" id="KW-0732">Signal</keyword>
<dbReference type="EMBL" id="HBIP01003888">
    <property type="protein sequence ID" value="CAE0486760.1"/>
    <property type="molecule type" value="Transcribed_RNA"/>
</dbReference>
<evidence type="ECO:0000313" key="10">
    <source>
        <dbReference type="EMBL" id="CAE0486759.1"/>
    </source>
</evidence>
<dbReference type="GO" id="GO:0000139">
    <property type="term" value="C:Golgi membrane"/>
    <property type="evidence" value="ECO:0007669"/>
    <property type="project" value="InterPro"/>
</dbReference>
<evidence type="ECO:0000256" key="7">
    <source>
        <dbReference type="ARBA" id="ARBA00023180"/>
    </source>
</evidence>
<feature type="chain" id="PRO_5036393512" description="Golgi apparatus protein 1" evidence="9">
    <location>
        <begin position="24"/>
        <end position="901"/>
    </location>
</feature>
<dbReference type="PROSITE" id="PS51289">
    <property type="entry name" value="GLG1_C_RICH"/>
    <property type="match status" value="4"/>
</dbReference>
<evidence type="ECO:0000256" key="5">
    <source>
        <dbReference type="ARBA" id="ARBA00022989"/>
    </source>
</evidence>
<dbReference type="InterPro" id="IPR039728">
    <property type="entry name" value="GLG1"/>
</dbReference>
<sequence>MEKAWLLLALLLLSGHPASFTRAQNTNAEVSAAPAAELINGIDDITASGNCVEEAKKLCDGEAPGEGRLAKCISNEIAASEVAGSTEATSSVSEACREEVYQFYVQRNTNINKNVPLARACKTDAQKHCDVTWFFGYKAGNIISCLSEIKDKLSPACGKEIFEVLETQSADFYADPALAQACSADAGRLCPGMKSSGGQIQACLRENSLQLSWECEEQLFRQEMEDADDLRLSVRLRSRCMDEKRRFCKDVAPGASRAKQCLEEHRNDDGFGTPCKEELESMIARRVRDFRLDSRLRTSCEEDIYTMCSFSGEDLESVGSDNGNVVNCLQDLAHDIKSEKCKQQVLKYQELAAEDIRFNSRLADACYQDRQSFCSNVQPGSARVIRCMIRQREKLSVNCRAVMFDEEVIMSHNIDFQVPMKRACTNEIQMFCPNVPHGDARVIRCLQDNKYAKDFGKECKEEVREYETEAASDYRLNFRLDKACSADVEALCKTACNREEGQICGGKVLRCLTDHRAELKSESCKQEVLYFEKMEVTDFRNDVILAASCRTDVDKFCPNVDPGEGRIHECLRNHRKELSEACRKEELVLEEMEAENIELRPGILRACKDERPMFCKGVVPGGARMFRCLAEKVSDADFGEVCRKEVVGKLQRRQANWKLDPPLRKACKEHVFTYCDAEDKQGQEQGAVYKCLVRHYEDLDSKCQKEIGRAYHMAFFVWQPQAILTSDCDKDVQDHCLSVRPSMAATPGAVGTCVANILESMSRPPAPGTIDESEVTDPSAIIPGRRVRAQLSEACQAIVDVAEPPDVKQAFDASLSVLLLQNQLSGLEGATGMTLLARDRLGRARRVTLTGWTAVLGMAAMIVLVIYAAGYGYKRYLLGGLDRDYSLVVKQGTRPTSHRAR</sequence>
<feature type="transmembrane region" description="Helical" evidence="8">
    <location>
        <begin position="849"/>
        <end position="873"/>
    </location>
</feature>
<evidence type="ECO:0000256" key="6">
    <source>
        <dbReference type="ARBA" id="ARBA00023136"/>
    </source>
</evidence>
<keyword evidence="2 8" id="KW-0812">Transmembrane</keyword>
<dbReference type="InterPro" id="IPR001893">
    <property type="entry name" value="Cys-rich_GLG1_repeat"/>
</dbReference>
<evidence type="ECO:0000256" key="9">
    <source>
        <dbReference type="SAM" id="SignalP"/>
    </source>
</evidence>
<protein>
    <recommendedName>
        <fullName evidence="12">Golgi apparatus protein 1</fullName>
    </recommendedName>
</protein>
<evidence type="ECO:0000256" key="8">
    <source>
        <dbReference type="SAM" id="Phobius"/>
    </source>
</evidence>
<dbReference type="PANTHER" id="PTHR11884:SF1">
    <property type="entry name" value="GOLGI APPARATUS PROTEIN 1"/>
    <property type="match status" value="1"/>
</dbReference>
<comment type="subcellular location">
    <subcellularLocation>
        <location evidence="1">Membrane</location>
        <topology evidence="1">Single-pass type I membrane protein</topology>
    </subcellularLocation>
</comment>
<evidence type="ECO:0000256" key="2">
    <source>
        <dbReference type="ARBA" id="ARBA00022692"/>
    </source>
</evidence>
<evidence type="ECO:0000256" key="1">
    <source>
        <dbReference type="ARBA" id="ARBA00004479"/>
    </source>
</evidence>
<keyword evidence="7" id="KW-0325">Glycoprotein</keyword>
<feature type="signal peptide" evidence="9">
    <location>
        <begin position="1"/>
        <end position="23"/>
    </location>
</feature>
<name>A0A6S8HJP0_DUNTE</name>
<keyword evidence="4" id="KW-0677">Repeat</keyword>
<keyword evidence="6 8" id="KW-0472">Membrane</keyword>